<dbReference type="AlphaFoldDB" id="A0AAE1RK05"/>
<keyword evidence="12" id="KW-1185">Reference proteome</keyword>
<evidence type="ECO:0000256" key="1">
    <source>
        <dbReference type="ARBA" id="ARBA00004141"/>
    </source>
</evidence>
<keyword evidence="3" id="KW-0808">Transferase</keyword>
<dbReference type="GO" id="GO:0033188">
    <property type="term" value="F:sphingomyelin synthase activity"/>
    <property type="evidence" value="ECO:0007669"/>
    <property type="project" value="TreeGrafter"/>
</dbReference>
<evidence type="ECO:0000256" key="8">
    <source>
        <dbReference type="ARBA" id="ARBA00023136"/>
    </source>
</evidence>
<evidence type="ECO:0000313" key="11">
    <source>
        <dbReference type="EMBL" id="KAK4352519.1"/>
    </source>
</evidence>
<evidence type="ECO:0000259" key="10">
    <source>
        <dbReference type="Pfam" id="PF14360"/>
    </source>
</evidence>
<feature type="transmembrane region" description="Helical" evidence="9">
    <location>
        <begin position="117"/>
        <end position="139"/>
    </location>
</feature>
<feature type="domain" description="Sphingomyelin synthase-like" evidence="10">
    <location>
        <begin position="2"/>
        <end position="58"/>
    </location>
</feature>
<comment type="subcellular location">
    <subcellularLocation>
        <location evidence="1">Membrane</location>
        <topology evidence="1">Multi-pass membrane protein</topology>
    </subcellularLocation>
</comment>
<accession>A0AAE1RK05</accession>
<evidence type="ECO:0000256" key="5">
    <source>
        <dbReference type="ARBA" id="ARBA00022919"/>
    </source>
</evidence>
<dbReference type="GO" id="GO:0046513">
    <property type="term" value="P:ceramide biosynthetic process"/>
    <property type="evidence" value="ECO:0007669"/>
    <property type="project" value="TreeGrafter"/>
</dbReference>
<dbReference type="PANTHER" id="PTHR21290:SF25">
    <property type="entry name" value="SPHINGOMYELIN SYNTHASE-RELATED PROTEIN 1"/>
    <property type="match status" value="1"/>
</dbReference>
<dbReference type="Pfam" id="PF14360">
    <property type="entry name" value="PAP2_C"/>
    <property type="match status" value="1"/>
</dbReference>
<dbReference type="GO" id="GO:0005886">
    <property type="term" value="C:plasma membrane"/>
    <property type="evidence" value="ECO:0007669"/>
    <property type="project" value="TreeGrafter"/>
</dbReference>
<dbReference type="Proteomes" id="UP001291623">
    <property type="component" value="Unassembled WGS sequence"/>
</dbReference>
<dbReference type="PANTHER" id="PTHR21290">
    <property type="entry name" value="SPHINGOMYELIN SYNTHETASE"/>
    <property type="match status" value="1"/>
</dbReference>
<keyword evidence="5" id="KW-0746">Sphingolipid metabolism</keyword>
<organism evidence="11 12">
    <name type="scientific">Anisodus tanguticus</name>
    <dbReference type="NCBI Taxonomy" id="243964"/>
    <lineage>
        <taxon>Eukaryota</taxon>
        <taxon>Viridiplantae</taxon>
        <taxon>Streptophyta</taxon>
        <taxon>Embryophyta</taxon>
        <taxon>Tracheophyta</taxon>
        <taxon>Spermatophyta</taxon>
        <taxon>Magnoliopsida</taxon>
        <taxon>eudicotyledons</taxon>
        <taxon>Gunneridae</taxon>
        <taxon>Pentapetalae</taxon>
        <taxon>asterids</taxon>
        <taxon>lamiids</taxon>
        <taxon>Solanales</taxon>
        <taxon>Solanaceae</taxon>
        <taxon>Solanoideae</taxon>
        <taxon>Hyoscyameae</taxon>
        <taxon>Anisodus</taxon>
    </lineage>
</organism>
<dbReference type="EMBL" id="JAVYJV010000015">
    <property type="protein sequence ID" value="KAK4352519.1"/>
    <property type="molecule type" value="Genomic_DNA"/>
</dbReference>
<evidence type="ECO:0000313" key="12">
    <source>
        <dbReference type="Proteomes" id="UP001291623"/>
    </source>
</evidence>
<evidence type="ECO:0000256" key="4">
    <source>
        <dbReference type="ARBA" id="ARBA00022692"/>
    </source>
</evidence>
<keyword evidence="8 9" id="KW-0472">Membrane</keyword>
<keyword evidence="7" id="KW-0443">Lipid metabolism</keyword>
<evidence type="ECO:0000256" key="3">
    <source>
        <dbReference type="ARBA" id="ARBA00022679"/>
    </source>
</evidence>
<dbReference type="InterPro" id="IPR025749">
    <property type="entry name" value="Sphingomyelin_synth-like_dom"/>
</dbReference>
<keyword evidence="6 9" id="KW-1133">Transmembrane helix</keyword>
<comment type="similarity">
    <text evidence="2">Belongs to the sphingomyelin synthase family.</text>
</comment>
<dbReference type="GO" id="GO:0047493">
    <property type="term" value="F:ceramide cholinephosphotransferase activity"/>
    <property type="evidence" value="ECO:0007669"/>
    <property type="project" value="TreeGrafter"/>
</dbReference>
<evidence type="ECO:0000256" key="6">
    <source>
        <dbReference type="ARBA" id="ARBA00022989"/>
    </source>
</evidence>
<dbReference type="GO" id="GO:0005789">
    <property type="term" value="C:endoplasmic reticulum membrane"/>
    <property type="evidence" value="ECO:0007669"/>
    <property type="project" value="TreeGrafter"/>
</dbReference>
<dbReference type="InterPro" id="IPR045221">
    <property type="entry name" value="Sphingomyelin_synth-like"/>
</dbReference>
<comment type="caution">
    <text evidence="11">The sequence shown here is derived from an EMBL/GenBank/DDBJ whole genome shotgun (WGS) entry which is preliminary data.</text>
</comment>
<evidence type="ECO:0000256" key="2">
    <source>
        <dbReference type="ARBA" id="ARBA00005441"/>
    </source>
</evidence>
<evidence type="ECO:0000256" key="7">
    <source>
        <dbReference type="ARBA" id="ARBA00023098"/>
    </source>
</evidence>
<feature type="transmembrane region" description="Helical" evidence="9">
    <location>
        <begin position="45"/>
        <end position="65"/>
    </location>
</feature>
<reference evidence="11" key="1">
    <citation type="submission" date="2023-12" db="EMBL/GenBank/DDBJ databases">
        <title>Genome assembly of Anisodus tanguticus.</title>
        <authorList>
            <person name="Wang Y.-J."/>
        </authorList>
    </citation>
    <scope>NUCLEOTIDE SEQUENCE</scope>
    <source>
        <strain evidence="11">KB-2021</strain>
        <tissue evidence="11">Leaf</tissue>
    </source>
</reference>
<sequence length="143" mass="16395">MLVAVLTAMAWTEAYGGYSSAVIWIFVIHSAEREIRECHHYSVDVVVAIYVGIMLWKMTCLFWPMKDQSKDTRLSRLEKIQGRLMRAAKDDNIEEIRLLLKEVEVSNQVRENSSSKAMWLFSGGSIIFTLSMVLLAFTLTSDR</sequence>
<evidence type="ECO:0000256" key="9">
    <source>
        <dbReference type="SAM" id="Phobius"/>
    </source>
</evidence>
<proteinExistence type="inferred from homology"/>
<name>A0AAE1RK05_9SOLA</name>
<gene>
    <name evidence="11" type="ORF">RND71_028037</name>
</gene>
<keyword evidence="4 9" id="KW-0812">Transmembrane</keyword>
<dbReference type="GO" id="GO:0000139">
    <property type="term" value="C:Golgi membrane"/>
    <property type="evidence" value="ECO:0007669"/>
    <property type="project" value="TreeGrafter"/>
</dbReference>
<protein>
    <recommendedName>
        <fullName evidence="10">Sphingomyelin synthase-like domain-containing protein</fullName>
    </recommendedName>
</protein>